<protein>
    <submittedName>
        <fullName evidence="2">Uncharacterized protein</fullName>
    </submittedName>
</protein>
<evidence type="ECO:0000313" key="3">
    <source>
        <dbReference type="Proteomes" id="UP000692954"/>
    </source>
</evidence>
<gene>
    <name evidence="2" type="ORF">PSON_ATCC_30995.1.T0130262</name>
</gene>
<comment type="caution">
    <text evidence="2">The sequence shown here is derived from an EMBL/GenBank/DDBJ whole genome shotgun (WGS) entry which is preliminary data.</text>
</comment>
<feature type="compositionally biased region" description="Polar residues" evidence="1">
    <location>
        <begin position="267"/>
        <end position="291"/>
    </location>
</feature>
<feature type="region of interest" description="Disordered" evidence="1">
    <location>
        <begin position="265"/>
        <end position="291"/>
    </location>
</feature>
<proteinExistence type="predicted"/>
<accession>A0A8S1KVL6</accession>
<evidence type="ECO:0000313" key="2">
    <source>
        <dbReference type="EMBL" id="CAD8059439.1"/>
    </source>
</evidence>
<keyword evidence="3" id="KW-1185">Reference proteome</keyword>
<dbReference type="AlphaFoldDB" id="A0A8S1KVL6"/>
<evidence type="ECO:0000256" key="1">
    <source>
        <dbReference type="SAM" id="MobiDB-lite"/>
    </source>
</evidence>
<name>A0A8S1KVL6_9CILI</name>
<dbReference type="EMBL" id="CAJJDN010000013">
    <property type="protein sequence ID" value="CAD8059439.1"/>
    <property type="molecule type" value="Genomic_DNA"/>
</dbReference>
<dbReference type="Proteomes" id="UP000692954">
    <property type="component" value="Unassembled WGS sequence"/>
</dbReference>
<organism evidence="2 3">
    <name type="scientific">Paramecium sonneborni</name>
    <dbReference type="NCBI Taxonomy" id="65129"/>
    <lineage>
        <taxon>Eukaryota</taxon>
        <taxon>Sar</taxon>
        <taxon>Alveolata</taxon>
        <taxon>Ciliophora</taxon>
        <taxon>Intramacronucleata</taxon>
        <taxon>Oligohymenophorea</taxon>
        <taxon>Peniculida</taxon>
        <taxon>Parameciidae</taxon>
        <taxon>Paramecium</taxon>
    </lineage>
</organism>
<reference evidence="2" key="1">
    <citation type="submission" date="2021-01" db="EMBL/GenBank/DDBJ databases">
        <authorList>
            <consortium name="Genoscope - CEA"/>
            <person name="William W."/>
        </authorList>
    </citation>
    <scope>NUCLEOTIDE SEQUENCE</scope>
</reference>
<sequence length="400" mass="47582">MELTQNTIDSLYKQFSSLSLLSQKTTKELDEMYHHLAIQENSLLNQFIDHQTINESELKLIHRFLARILESYQLMLIKRQIIRSKNSKFLFSIYNFQTQKLDTKTLLMNSLISVVYQECRLQIELILNRQQDAQIKRLHSQDSNRQEQEIQNQFYSMEVTNKKHIQNEWSNNIKNNQNLNYFYTKIFPKQYEIIETANKIQEEQILYFQSRQQNMDRIYKQLISQNEHIQQSLNWSLDIDLDSYNQIIQKKLSQIKLTQLTTQQLSNHSSPIKPTQRSNKSIKQNTPISPYKNINNLTKMPQIYNKQRSMSQNNSVVQSAQFKGHSQNTSLHQKQNYLDSSIVFAKLIENYKQNLLELNKVRVESKSKKQICSVLKSKQLIDLIPKHNSKLKPRETKNYM</sequence>
<dbReference type="OrthoDB" id="306955at2759"/>